<gene>
    <name evidence="1" type="ORF">CTRU02_201359</name>
</gene>
<keyword evidence="2" id="KW-1185">Reference proteome</keyword>
<organism evidence="1 2">
    <name type="scientific">Colletotrichum truncatum</name>
    <name type="common">Anthracnose fungus</name>
    <name type="synonym">Colletotrichum capsici</name>
    <dbReference type="NCBI Taxonomy" id="5467"/>
    <lineage>
        <taxon>Eukaryota</taxon>
        <taxon>Fungi</taxon>
        <taxon>Dikarya</taxon>
        <taxon>Ascomycota</taxon>
        <taxon>Pezizomycotina</taxon>
        <taxon>Sordariomycetes</taxon>
        <taxon>Hypocreomycetidae</taxon>
        <taxon>Glomerellales</taxon>
        <taxon>Glomerellaceae</taxon>
        <taxon>Colletotrichum</taxon>
        <taxon>Colletotrichum truncatum species complex</taxon>
    </lineage>
</organism>
<protein>
    <submittedName>
        <fullName evidence="1">Uncharacterized protein</fullName>
    </submittedName>
</protein>
<reference evidence="1 2" key="1">
    <citation type="journal article" date="2020" name="Phytopathology">
        <title>Genome Sequence Resources of Colletotrichum truncatum, C. plurivorum, C. musicola, and C. sojae: Four Species Pathogenic to Soybean (Glycine max).</title>
        <authorList>
            <person name="Rogerio F."/>
            <person name="Boufleur T.R."/>
            <person name="Ciampi-Guillardi M."/>
            <person name="Sukno S.A."/>
            <person name="Thon M.R."/>
            <person name="Massola Junior N.S."/>
            <person name="Baroncelli R."/>
        </authorList>
    </citation>
    <scope>NUCLEOTIDE SEQUENCE [LARGE SCALE GENOMIC DNA]</scope>
    <source>
        <strain evidence="1 2">CMES1059</strain>
    </source>
</reference>
<dbReference type="Proteomes" id="UP000805649">
    <property type="component" value="Unassembled WGS sequence"/>
</dbReference>
<accession>A0ACC3ZH35</accession>
<comment type="caution">
    <text evidence="1">The sequence shown here is derived from an EMBL/GenBank/DDBJ whole genome shotgun (WGS) entry which is preliminary data.</text>
</comment>
<evidence type="ECO:0000313" key="1">
    <source>
        <dbReference type="EMBL" id="KAL0943472.1"/>
    </source>
</evidence>
<proteinExistence type="predicted"/>
<sequence>MSGLPPNWEWDYDGKRWFYRYKPNGHVQFHFPKEGDEFPDYFDALSPIPDLAPEEKLESQQQVKRRTTLDPDPKSKMRATGGPLADFGMNRSGFGGPGIDDDDGEDFYYQPENLMYLGPGAYTDVSPLADEDERDEIPKDRRKSKGNGVQDENKDKTLLDATADRTGVSPLQSESNTPSVANSLPVREAAVVPEAVAKELPTEPVLTVSTQDLPQTNQDASSPGVPLLDSVEKPRVELPPLTGPPHAVHSPPWDPVGIMAEMATEHTAPAHIEIHPDPVEMGDNAVLAPIETQIVDIGIAELPERTSPSDTSPPVPSTHELLHQTNMTDQALYGATFGSGSRPQSSSPTKSAQHTPESKAGPFPPKPVPNDSLPDSRAPQAQKSSEVSTNETFAIRRKPSNAGEKQGKYQPYVPGAVPTVASEKLKRDPDSSRREHRNSLAREASLMMGTRQNYETSNMPSILQPPVVPPKHPLESAQPPVQQPNNSTRPDIPRTQTEPTILPSGAANAAGQPTHGPLQHIPSVLKPASGFPQGRPQPPLSSDSSHTQGKDVVAPLAAPTKTHFQNGGLNQTPPRKGQYLAFQPGLAAKQVQQPRGTQLDATAPSGSIPHSLTPAPGQQLMGPRPAIQRVETAPTQSLSEQRQPASHTSSQTATYKTSPGAPGLPHFLQRPQAQGDVGQQPGSLTQLESPPATIRPRSSSDAPPHLSGVQGPAALIPGQPRVVASTEDNAAVAVGSSVVSRMAARPRSAMDFMQGRSPSGADQEIQQPGPSLPPDRSLPRQTSFASSEVSSLGPPTGSQSSGQPLQTPSPLEVGGRRPSSGFFQGANVNGFPSASEGGNSHVHLNNPGSRPASFSGPTPTSPPAPIQPMASRQPADLSDVQSPPAIPKKVPIGPPGNNSQPPLSMMPGNRTIQNLVGASQSPTNRRHSLPTGQLNDPAAQPVFEQSQFQQHGSVYPSSQHQKEAYQLGYGISRPHSAQPIQSQSSAGSQHAPQSIHPLQPGPKATKQASERPQRPTVTPPSQQFFGPMSPRTPGHLLQPIQEHGDNDHPTSSVPVRVASQTTKDPHRHSPSSARRSSTGSSQYPSSAESPNGKGIEHLATQGLVHQPNRPPQQLQQPFSPALAIAGQTYSPIQTNPFQSPINSVQSPQHAMNPGSAFPVMQQPAKEKEKGSWLSKFMKGAGKPTMLQKPPPPNQTFSVLPHSPNNVAPGQSGQWHNSPVNAMRPATIAPQQANQANTNPPTPAMFHQSRPPVPDLTSPGSQSLQNGPDHGHNLSRQSNDVPQARQQQAPVVSIPQDTLKLQIHPQSIPFSSSAQPRNSPQQVNDRQSFQTQQRGPPATSGLQEAPKQYSQPQNMPSNPVHSFPPQPTDHQVSQTAPQQKAFSSALQEAPKQHVTPLSMPVGPGPSLSQQPSRQVPQITHQQKQIVLPPPVASEPQIPKLPDSGKFITQQTADLPPGGLAPALGMPNDHQAIDNMSDAASVSAISVSTVDVSEAQAQPVLKPQLVTVEKPNNSTGQHQLPSRVATTQSSGVQATPVAPPQEVKASHSMDQELTVAPLFSKRQTTATVAPVPANTAPKVNDKWAKKPAVDYSGDDWGDDPWDYQ</sequence>
<dbReference type="EMBL" id="VUJX02000001">
    <property type="protein sequence ID" value="KAL0943472.1"/>
    <property type="molecule type" value="Genomic_DNA"/>
</dbReference>
<name>A0ACC3ZH35_COLTU</name>
<evidence type="ECO:0000313" key="2">
    <source>
        <dbReference type="Proteomes" id="UP000805649"/>
    </source>
</evidence>